<dbReference type="Gene3D" id="2.120.10.80">
    <property type="entry name" value="Kelch-type beta propeller"/>
    <property type="match status" value="1"/>
</dbReference>
<dbReference type="SUPFAM" id="SSF117281">
    <property type="entry name" value="Kelch motif"/>
    <property type="match status" value="1"/>
</dbReference>
<evidence type="ECO:0000313" key="3">
    <source>
        <dbReference type="Proteomes" id="UP001151752"/>
    </source>
</evidence>
<dbReference type="GO" id="GO:2000762">
    <property type="term" value="P:regulation of phenylpropanoid metabolic process"/>
    <property type="evidence" value="ECO:0007669"/>
    <property type="project" value="InterPro"/>
</dbReference>
<accession>A0A9Q0ZGX1</accession>
<gene>
    <name evidence="2" type="ORF">OIU74_005782</name>
</gene>
<dbReference type="Proteomes" id="UP001151752">
    <property type="component" value="Chromosome 7"/>
</dbReference>
<dbReference type="InterPro" id="IPR015915">
    <property type="entry name" value="Kelch-typ_b-propeller"/>
</dbReference>
<dbReference type="InterPro" id="IPR006652">
    <property type="entry name" value="Kelch_1"/>
</dbReference>
<feature type="compositionally biased region" description="Polar residues" evidence="1">
    <location>
        <begin position="124"/>
        <end position="133"/>
    </location>
</feature>
<keyword evidence="3" id="KW-1185">Reference proteome</keyword>
<dbReference type="SMART" id="SM00612">
    <property type="entry name" value="Kelch"/>
    <property type="match status" value="2"/>
</dbReference>
<comment type="caution">
    <text evidence="2">The sequence shown here is derived from an EMBL/GenBank/DDBJ whole genome shotgun (WGS) entry which is preliminary data.</text>
</comment>
<dbReference type="InterPro" id="IPR044595">
    <property type="entry name" value="KMD1-4"/>
</dbReference>
<evidence type="ECO:0000256" key="1">
    <source>
        <dbReference type="SAM" id="MobiDB-lite"/>
    </source>
</evidence>
<evidence type="ECO:0000313" key="2">
    <source>
        <dbReference type="EMBL" id="KAJ6734051.1"/>
    </source>
</evidence>
<proteinExistence type="predicted"/>
<dbReference type="PANTHER" id="PTHR46407:SF21">
    <property type="entry name" value="F-BOX_KELCH-REPEAT PROTEIN SKIP20"/>
    <property type="match status" value="1"/>
</dbReference>
<name>A0A9Q0ZGX1_9ROSI</name>
<dbReference type="Pfam" id="PF01344">
    <property type="entry name" value="Kelch_1"/>
    <property type="match status" value="1"/>
</dbReference>
<dbReference type="EMBL" id="JAPFFM010000011">
    <property type="protein sequence ID" value="KAJ6734051.1"/>
    <property type="molecule type" value="Genomic_DNA"/>
</dbReference>
<reference evidence="2" key="1">
    <citation type="submission" date="2022-11" db="EMBL/GenBank/DDBJ databases">
        <authorList>
            <person name="Hyden B.L."/>
            <person name="Feng K."/>
            <person name="Yates T."/>
            <person name="Jawdy S."/>
            <person name="Smart L.B."/>
            <person name="Muchero W."/>
        </authorList>
    </citation>
    <scope>NUCLEOTIDE SEQUENCE</scope>
    <source>
        <tissue evidence="2">Shoot tip</tissue>
    </source>
</reference>
<feature type="compositionally biased region" description="Low complexity" evidence="1">
    <location>
        <begin position="106"/>
        <end position="116"/>
    </location>
</feature>
<dbReference type="PANTHER" id="PTHR46407">
    <property type="entry name" value="OS02G0208700 PROTEIN"/>
    <property type="match status" value="1"/>
</dbReference>
<sequence length="474" mass="52385">MEIDWLWAWASRRYRFNSLINGIANGMEVCVSESHVDLHSRMSRYKWVGQLIKILAKFGLHSSLATTTTTTTTIFYSFIQILVDLEDDQKQLQQLIPGLPDEIAMEDTTTTTTTTTTEDDDNPLDSSSSYNNKTTKDEDKQEQQRIHSPPQYALSIYNTTHNTWQRTRPTEGSGIPMFCQCLALPSSGKLLLLGGWDPTTLEPVPHVFILDFIGTTGAACNWRRGASMSVPRSFFACAVIGSSTVCVAGGHDSQKNALRSAEVYDVETDQWKMLPDMIEERDECQGLTWEGDSKFWVVSGYGTESQGQFRPDAEFYDLYAGCWSKVDGVWPFSSASPRGATTAVHANRDKHQWLCFLGGDQQRQQNRVVVKVSDTVILEIVSSIPLPNCITGTTPCVTAFDYVGQGGTRKNKHRLFVMSGGGGRGSSALACGDCDGEGAFISDENSNDGTIKWKHIYTPVGFSGFPYSASSIII</sequence>
<feature type="region of interest" description="Disordered" evidence="1">
    <location>
        <begin position="101"/>
        <end position="151"/>
    </location>
</feature>
<dbReference type="AlphaFoldDB" id="A0A9Q0ZGX1"/>
<dbReference type="GO" id="GO:0080037">
    <property type="term" value="P:negative regulation of cytokinin-activated signaling pathway"/>
    <property type="evidence" value="ECO:0007669"/>
    <property type="project" value="InterPro"/>
</dbReference>
<organism evidence="2 3">
    <name type="scientific">Salix koriyanagi</name>
    <dbReference type="NCBI Taxonomy" id="2511006"/>
    <lineage>
        <taxon>Eukaryota</taxon>
        <taxon>Viridiplantae</taxon>
        <taxon>Streptophyta</taxon>
        <taxon>Embryophyta</taxon>
        <taxon>Tracheophyta</taxon>
        <taxon>Spermatophyta</taxon>
        <taxon>Magnoliopsida</taxon>
        <taxon>eudicotyledons</taxon>
        <taxon>Gunneridae</taxon>
        <taxon>Pentapetalae</taxon>
        <taxon>rosids</taxon>
        <taxon>fabids</taxon>
        <taxon>Malpighiales</taxon>
        <taxon>Salicaceae</taxon>
        <taxon>Saliceae</taxon>
        <taxon>Salix</taxon>
    </lineage>
</organism>
<feature type="compositionally biased region" description="Basic and acidic residues" evidence="1">
    <location>
        <begin position="134"/>
        <end position="145"/>
    </location>
</feature>
<protein>
    <submittedName>
        <fullName evidence="2">F-BOX/KELCH-REPEAT PROTEIN SKIP4</fullName>
    </submittedName>
</protein>
<dbReference type="GO" id="GO:0005829">
    <property type="term" value="C:cytosol"/>
    <property type="evidence" value="ECO:0007669"/>
    <property type="project" value="TreeGrafter"/>
</dbReference>
<reference evidence="2" key="2">
    <citation type="journal article" date="2023" name="Int. J. Mol. Sci.">
        <title>De Novo Assembly and Annotation of 11 Diverse Shrub Willow (Salix) Genomes Reveals Novel Gene Organization in Sex-Linked Regions.</title>
        <authorList>
            <person name="Hyden B."/>
            <person name="Feng K."/>
            <person name="Yates T.B."/>
            <person name="Jawdy S."/>
            <person name="Cereghino C."/>
            <person name="Smart L.B."/>
            <person name="Muchero W."/>
        </authorList>
    </citation>
    <scope>NUCLEOTIDE SEQUENCE</scope>
    <source>
        <tissue evidence="2">Shoot tip</tissue>
    </source>
</reference>